<dbReference type="Proteomes" id="UP000298030">
    <property type="component" value="Unassembled WGS sequence"/>
</dbReference>
<evidence type="ECO:0000259" key="9">
    <source>
        <dbReference type="PROSITE" id="PS51633"/>
    </source>
</evidence>
<feature type="domain" description="CXC" evidence="9">
    <location>
        <begin position="355"/>
        <end position="468"/>
    </location>
</feature>
<keyword evidence="4" id="KW-0805">Transcription regulation</keyword>
<dbReference type="STRING" id="71717.A0A4Y7T8E7"/>
<evidence type="ECO:0000256" key="1">
    <source>
        <dbReference type="ARBA" id="ARBA00022603"/>
    </source>
</evidence>
<dbReference type="PANTHER" id="PTHR45747:SF4">
    <property type="entry name" value="HISTONE-LYSINE N-METHYLTRANSFERASE E(Z)"/>
    <property type="match status" value="1"/>
</dbReference>
<dbReference type="Pfam" id="PF18264">
    <property type="entry name" value="preSET_CXC"/>
    <property type="match status" value="1"/>
</dbReference>
<feature type="domain" description="SET" evidence="8">
    <location>
        <begin position="498"/>
        <end position="613"/>
    </location>
</feature>
<evidence type="ECO:0000256" key="3">
    <source>
        <dbReference type="ARBA" id="ARBA00022691"/>
    </source>
</evidence>
<dbReference type="InterPro" id="IPR041355">
    <property type="entry name" value="Pre-SET_CXC"/>
</dbReference>
<protein>
    <submittedName>
        <fullName evidence="10">SET domain-containing protein</fullName>
    </submittedName>
</protein>
<organism evidence="10 11">
    <name type="scientific">Coprinellus micaceus</name>
    <name type="common">Glistening ink-cap mushroom</name>
    <name type="synonym">Coprinus micaceus</name>
    <dbReference type="NCBI Taxonomy" id="71717"/>
    <lineage>
        <taxon>Eukaryota</taxon>
        <taxon>Fungi</taxon>
        <taxon>Dikarya</taxon>
        <taxon>Basidiomycota</taxon>
        <taxon>Agaricomycotina</taxon>
        <taxon>Agaricomycetes</taxon>
        <taxon>Agaricomycetidae</taxon>
        <taxon>Agaricales</taxon>
        <taxon>Agaricineae</taxon>
        <taxon>Psathyrellaceae</taxon>
        <taxon>Coprinellus</taxon>
    </lineage>
</organism>
<dbReference type="GO" id="GO:0031507">
    <property type="term" value="P:heterochromatin formation"/>
    <property type="evidence" value="ECO:0007669"/>
    <property type="project" value="TreeGrafter"/>
</dbReference>
<feature type="region of interest" description="Disordered" evidence="7">
    <location>
        <begin position="646"/>
        <end position="734"/>
    </location>
</feature>
<dbReference type="AlphaFoldDB" id="A0A4Y7T8E7"/>
<evidence type="ECO:0000256" key="6">
    <source>
        <dbReference type="ARBA" id="ARBA00048568"/>
    </source>
</evidence>
<dbReference type="OrthoDB" id="6141102at2759"/>
<reference evidence="10 11" key="1">
    <citation type="journal article" date="2019" name="Nat. Ecol. Evol.">
        <title>Megaphylogeny resolves global patterns of mushroom evolution.</title>
        <authorList>
            <person name="Varga T."/>
            <person name="Krizsan K."/>
            <person name="Foldi C."/>
            <person name="Dima B."/>
            <person name="Sanchez-Garcia M."/>
            <person name="Sanchez-Ramirez S."/>
            <person name="Szollosi G.J."/>
            <person name="Szarkandi J.G."/>
            <person name="Papp V."/>
            <person name="Albert L."/>
            <person name="Andreopoulos W."/>
            <person name="Angelini C."/>
            <person name="Antonin V."/>
            <person name="Barry K.W."/>
            <person name="Bougher N.L."/>
            <person name="Buchanan P."/>
            <person name="Buyck B."/>
            <person name="Bense V."/>
            <person name="Catcheside P."/>
            <person name="Chovatia M."/>
            <person name="Cooper J."/>
            <person name="Damon W."/>
            <person name="Desjardin D."/>
            <person name="Finy P."/>
            <person name="Geml J."/>
            <person name="Haridas S."/>
            <person name="Hughes K."/>
            <person name="Justo A."/>
            <person name="Karasinski D."/>
            <person name="Kautmanova I."/>
            <person name="Kiss B."/>
            <person name="Kocsube S."/>
            <person name="Kotiranta H."/>
            <person name="LaButti K.M."/>
            <person name="Lechner B.E."/>
            <person name="Liimatainen K."/>
            <person name="Lipzen A."/>
            <person name="Lukacs Z."/>
            <person name="Mihaltcheva S."/>
            <person name="Morgado L.N."/>
            <person name="Niskanen T."/>
            <person name="Noordeloos M.E."/>
            <person name="Ohm R.A."/>
            <person name="Ortiz-Santana B."/>
            <person name="Ovrebo C."/>
            <person name="Racz N."/>
            <person name="Riley R."/>
            <person name="Savchenko A."/>
            <person name="Shiryaev A."/>
            <person name="Soop K."/>
            <person name="Spirin V."/>
            <person name="Szebenyi C."/>
            <person name="Tomsovsky M."/>
            <person name="Tulloss R.E."/>
            <person name="Uehling J."/>
            <person name="Grigoriev I.V."/>
            <person name="Vagvolgyi C."/>
            <person name="Papp T."/>
            <person name="Martin F.M."/>
            <person name="Miettinen O."/>
            <person name="Hibbett D.S."/>
            <person name="Nagy L.G."/>
        </authorList>
    </citation>
    <scope>NUCLEOTIDE SEQUENCE [LARGE SCALE GENOMIC DNA]</scope>
    <source>
        <strain evidence="10 11">FP101781</strain>
    </source>
</reference>
<evidence type="ECO:0000256" key="7">
    <source>
        <dbReference type="SAM" id="MobiDB-lite"/>
    </source>
</evidence>
<dbReference type="InterPro" id="IPR001214">
    <property type="entry name" value="SET_dom"/>
</dbReference>
<dbReference type="PROSITE" id="PS50280">
    <property type="entry name" value="SET"/>
    <property type="match status" value="1"/>
</dbReference>
<dbReference type="GO" id="GO:0005634">
    <property type="term" value="C:nucleus"/>
    <property type="evidence" value="ECO:0007669"/>
    <property type="project" value="TreeGrafter"/>
</dbReference>
<keyword evidence="5" id="KW-0804">Transcription</keyword>
<dbReference type="SUPFAM" id="SSF82199">
    <property type="entry name" value="SET domain"/>
    <property type="match status" value="1"/>
</dbReference>
<evidence type="ECO:0000313" key="10">
    <source>
        <dbReference type="EMBL" id="TEB29849.1"/>
    </source>
</evidence>
<sequence>MPKEISRHDRITALQTLSACTTEYHLFEASCCLDTLASLRKDDLYDDSLSTPSIQLSGGSSDPGDSEFVIHDYEGQFKRSADPHEVYAGGEFLPHPVYEICTPAARNIKVGDDPDQMSFLPFADDPAFDWEPYNKEYGSFAWQHFQLNPALEIIAIEAFQRLMLEGIRASAVDTMGLFPPRCRNPGALVTPTFARLGRLVHRRDFPLTLPAGWSPSTKFLPAYLNTGPSNILASLTNSFCHNPNCLTGYCSVHLGRISPPIPQNQSRSPDSLAASVKNPCGKDCFLVSTAQRDAHSVAAWSEADIELLQTVDGYSLDALPCDLAVICRKPCSEVFKHRVQFFNSARQPKGGSAKRRKSANSKGGGLKFGDHDAYAFKPKKPCSHPGPCDAISNCKCFKNNSHCSHNCRCGPRCVRQWKGCQCTSKSGQICDTKKCPCLLALRECDPRICQGCSFSRALGVPQPLKELKAEEELGEGEPRKKKKDYVCGNMAIQLGLSKKTKVRQSRWGMGLYIMENARKGDLISEYIGELVYEPTTKSRDHITRHLGRGYLFDLNKKMAVDSSLAGNEARYINHDEKNCNCHATIRNVQGEHRIGFFASKFIPKGSEILINYGSEFFKEAVDSTQNPGWRVVSAMNDTAITAAMRTPRGKAQSVGVPASLQMMDDDDDWDLDTKEEEGEQSGLGCIRGEQTPDVWEERRGGEVEEAQTMEVEGPTSDASYQPPSPGSRSGSTSS</sequence>
<feature type="compositionally biased region" description="Acidic residues" evidence="7">
    <location>
        <begin position="663"/>
        <end position="679"/>
    </location>
</feature>
<comment type="catalytic activity">
    <reaction evidence="6">
        <text>L-lysyl(27)-[histone H3] + 3 S-adenosyl-L-methionine = N(6),N(6),N(6)-trimethyl-L-lysyl(27)-[histone H3] + 3 S-adenosyl-L-homocysteine + 3 H(+)</text>
        <dbReference type="Rhea" id="RHEA:60292"/>
        <dbReference type="Rhea" id="RHEA-COMP:15535"/>
        <dbReference type="Rhea" id="RHEA-COMP:15548"/>
        <dbReference type="ChEBI" id="CHEBI:15378"/>
        <dbReference type="ChEBI" id="CHEBI:29969"/>
        <dbReference type="ChEBI" id="CHEBI:57856"/>
        <dbReference type="ChEBI" id="CHEBI:59789"/>
        <dbReference type="ChEBI" id="CHEBI:61961"/>
        <dbReference type="EC" id="2.1.1.356"/>
    </reaction>
</comment>
<dbReference type="PROSITE" id="PS51633">
    <property type="entry name" value="CXC"/>
    <property type="match status" value="1"/>
</dbReference>
<dbReference type="GO" id="GO:0003682">
    <property type="term" value="F:chromatin binding"/>
    <property type="evidence" value="ECO:0007669"/>
    <property type="project" value="TreeGrafter"/>
</dbReference>
<comment type="caution">
    <text evidence="10">The sequence shown here is derived from an EMBL/GenBank/DDBJ whole genome shotgun (WGS) entry which is preliminary data.</text>
</comment>
<dbReference type="PANTHER" id="PTHR45747">
    <property type="entry name" value="HISTONE-LYSINE N-METHYLTRANSFERASE E(Z)"/>
    <property type="match status" value="1"/>
</dbReference>
<evidence type="ECO:0000256" key="4">
    <source>
        <dbReference type="ARBA" id="ARBA00023015"/>
    </source>
</evidence>
<name>A0A4Y7T8E7_COPMI</name>
<evidence type="ECO:0000256" key="2">
    <source>
        <dbReference type="ARBA" id="ARBA00022679"/>
    </source>
</evidence>
<keyword evidence="1" id="KW-0489">Methyltransferase</keyword>
<dbReference type="SMART" id="SM00317">
    <property type="entry name" value="SET"/>
    <property type="match status" value="1"/>
</dbReference>
<dbReference type="InterPro" id="IPR026489">
    <property type="entry name" value="CXC_dom"/>
</dbReference>
<dbReference type="GO" id="GO:0032259">
    <property type="term" value="P:methylation"/>
    <property type="evidence" value="ECO:0007669"/>
    <property type="project" value="UniProtKB-KW"/>
</dbReference>
<keyword evidence="3" id="KW-0949">S-adenosyl-L-methionine</keyword>
<dbReference type="EMBL" id="QPFP01000025">
    <property type="protein sequence ID" value="TEB29849.1"/>
    <property type="molecule type" value="Genomic_DNA"/>
</dbReference>
<evidence type="ECO:0000313" key="11">
    <source>
        <dbReference type="Proteomes" id="UP000298030"/>
    </source>
</evidence>
<dbReference type="Gene3D" id="2.170.270.10">
    <property type="entry name" value="SET domain"/>
    <property type="match status" value="1"/>
</dbReference>
<keyword evidence="2" id="KW-0808">Transferase</keyword>
<keyword evidence="11" id="KW-1185">Reference proteome</keyword>
<proteinExistence type="predicted"/>
<dbReference type="GO" id="GO:0140951">
    <property type="term" value="F:histone H3K27 trimethyltransferase activity"/>
    <property type="evidence" value="ECO:0007669"/>
    <property type="project" value="UniProtKB-EC"/>
</dbReference>
<evidence type="ECO:0000256" key="5">
    <source>
        <dbReference type="ARBA" id="ARBA00023163"/>
    </source>
</evidence>
<accession>A0A4Y7T8E7</accession>
<dbReference type="Pfam" id="PF00856">
    <property type="entry name" value="SET"/>
    <property type="match status" value="1"/>
</dbReference>
<dbReference type="InterPro" id="IPR046341">
    <property type="entry name" value="SET_dom_sf"/>
</dbReference>
<evidence type="ECO:0000259" key="8">
    <source>
        <dbReference type="PROSITE" id="PS50280"/>
    </source>
</evidence>
<dbReference type="InterPro" id="IPR045318">
    <property type="entry name" value="EZH1/2-like"/>
</dbReference>
<gene>
    <name evidence="10" type="ORF">FA13DRAFT_598064</name>
</gene>